<accession>A0A4Y9ILA7</accession>
<evidence type="ECO:0000313" key="1">
    <source>
        <dbReference type="EMBL" id="TFU88699.1"/>
    </source>
</evidence>
<dbReference type="Gene3D" id="1.25.10.90">
    <property type="match status" value="1"/>
</dbReference>
<dbReference type="InterPro" id="IPR014825">
    <property type="entry name" value="DNA_alkylation"/>
</dbReference>
<reference evidence="1 2" key="1">
    <citation type="submission" date="2019-03" db="EMBL/GenBank/DDBJ databases">
        <title>Diversity of the mouse oral microbiome.</title>
        <authorList>
            <person name="Joseph S."/>
            <person name="Aduse-Opoku J."/>
            <person name="Curtis M."/>
            <person name="Wade W."/>
            <person name="Hashim A."/>
        </authorList>
    </citation>
    <scope>NUCLEOTIDE SEQUENCE [LARGE SCALE GENOMIC DNA]</scope>
    <source>
        <strain evidence="1 2">P11</strain>
    </source>
</reference>
<organism evidence="1 2">
    <name type="scientific">Dysgonomonas mossii</name>
    <dbReference type="NCBI Taxonomy" id="163665"/>
    <lineage>
        <taxon>Bacteria</taxon>
        <taxon>Pseudomonadati</taxon>
        <taxon>Bacteroidota</taxon>
        <taxon>Bacteroidia</taxon>
        <taxon>Bacteroidales</taxon>
        <taxon>Dysgonomonadaceae</taxon>
        <taxon>Dysgonomonas</taxon>
    </lineage>
</organism>
<evidence type="ECO:0000313" key="2">
    <source>
        <dbReference type="Proteomes" id="UP000298285"/>
    </source>
</evidence>
<dbReference type="OrthoDB" id="9775346at2"/>
<proteinExistence type="predicted"/>
<dbReference type="InterPro" id="IPR016024">
    <property type="entry name" value="ARM-type_fold"/>
</dbReference>
<dbReference type="CDD" id="cd06561">
    <property type="entry name" value="AlkD_like"/>
    <property type="match status" value="1"/>
</dbReference>
<dbReference type="AlphaFoldDB" id="A0A4Y9ILA7"/>
<dbReference type="SUPFAM" id="SSF48371">
    <property type="entry name" value="ARM repeat"/>
    <property type="match status" value="1"/>
</dbReference>
<dbReference type="RefSeq" id="WP_135105941.1">
    <property type="nucleotide sequence ID" value="NZ_JADGKW010000004.1"/>
</dbReference>
<name>A0A4Y9ILA7_9BACT</name>
<dbReference type="Pfam" id="PF08713">
    <property type="entry name" value="DNA_alkylation"/>
    <property type="match status" value="1"/>
</dbReference>
<dbReference type="EMBL" id="SPPK01000004">
    <property type="protein sequence ID" value="TFU88699.1"/>
    <property type="molecule type" value="Genomic_DNA"/>
</dbReference>
<dbReference type="PANTHER" id="PTHR34070:SF1">
    <property type="entry name" value="DNA ALKYLATION REPAIR PROTEIN"/>
    <property type="match status" value="1"/>
</dbReference>
<gene>
    <name evidence="1" type="ORF">E4T88_12560</name>
</gene>
<dbReference type="PANTHER" id="PTHR34070">
    <property type="entry name" value="ARMADILLO-TYPE FOLD"/>
    <property type="match status" value="1"/>
</dbReference>
<protein>
    <submittedName>
        <fullName evidence="1">DNA alkylation repair protein</fullName>
    </submittedName>
</protein>
<sequence length="243" mass="28181">MDNIVEQVRQSLIMCIDESTLNTSSRFFKEGEAAKVHGVRMGEVTKIAKESLKQMKGLSKQEIFDLCEELWQSGYLEESVVACIWAESLHKQYEPADFEIFEYWLHNYVNNWADCDTLCNHTIGTFVMMYPEYISELKKWAKSSSRWVKRAAAVTLIIPARKGLFLDDVFEIADILLLDKDDLVQKGYGWMLKAASETQKKSEAYQKRVFDYVMKHKSVMPRTALRYAIEKMPANMKAEAMKK</sequence>
<dbReference type="Proteomes" id="UP000298285">
    <property type="component" value="Unassembled WGS sequence"/>
</dbReference>
<comment type="caution">
    <text evidence="1">The sequence shown here is derived from an EMBL/GenBank/DDBJ whole genome shotgun (WGS) entry which is preliminary data.</text>
</comment>